<dbReference type="AlphaFoldDB" id="A0A2I2FEY1"/>
<gene>
    <name evidence="2" type="ORF">BDW47DRAFT_103797</name>
</gene>
<keyword evidence="3" id="KW-1185">Reference proteome</keyword>
<name>A0A2I2FEY1_ASPCN</name>
<keyword evidence="1" id="KW-0812">Transmembrane</keyword>
<keyword evidence="1" id="KW-1133">Transmembrane helix</keyword>
<feature type="transmembrane region" description="Helical" evidence="1">
    <location>
        <begin position="21"/>
        <end position="40"/>
    </location>
</feature>
<evidence type="ECO:0000313" key="2">
    <source>
        <dbReference type="EMBL" id="PLB39170.1"/>
    </source>
</evidence>
<protein>
    <submittedName>
        <fullName evidence="2">Uncharacterized protein</fullName>
    </submittedName>
</protein>
<sequence>MRNREIKGCKTRQKEEKGQKVTISIPSTGLFFFFFSLSSFQGLCRLQLTVPNPDSQSVGAVISMPIRLWEIRCKKIVQSLYSPARITWASTFHIRYSSSLVSQSRSSTWKR</sequence>
<evidence type="ECO:0000256" key="1">
    <source>
        <dbReference type="SAM" id="Phobius"/>
    </source>
</evidence>
<keyword evidence="1" id="KW-0472">Membrane</keyword>
<dbReference type="GeneID" id="36519322"/>
<accession>A0A2I2FEY1</accession>
<reference evidence="2 3" key="1">
    <citation type="submission" date="2017-12" db="EMBL/GenBank/DDBJ databases">
        <authorList>
            <consortium name="DOE Joint Genome Institute"/>
            <person name="Haridas S."/>
            <person name="Kjaerbolling I."/>
            <person name="Vesth T.C."/>
            <person name="Frisvad J.C."/>
            <person name="Nybo J.L."/>
            <person name="Theobald S."/>
            <person name="Kuo A."/>
            <person name="Bowyer P."/>
            <person name="Matsuda Y."/>
            <person name="Mondo S."/>
            <person name="Lyhne E.K."/>
            <person name="Kogle M.E."/>
            <person name="Clum A."/>
            <person name="Lipzen A."/>
            <person name="Salamov A."/>
            <person name="Ngan C.Y."/>
            <person name="Daum C."/>
            <person name="Chiniquy J."/>
            <person name="Barry K."/>
            <person name="LaButti K."/>
            <person name="Simmons B.A."/>
            <person name="Magnuson J.K."/>
            <person name="Mortensen U.H."/>
            <person name="Larsen T.O."/>
            <person name="Grigoriev I.V."/>
            <person name="Baker S.E."/>
            <person name="Andersen M.R."/>
            <person name="Nordberg H.P."/>
            <person name="Cantor M.N."/>
            <person name="Hua S.X."/>
        </authorList>
    </citation>
    <scope>NUCLEOTIDE SEQUENCE [LARGE SCALE GENOMIC DNA]</scope>
    <source>
        <strain evidence="2 3">CBS 102.13</strain>
    </source>
</reference>
<proteinExistence type="predicted"/>
<organism evidence="2 3">
    <name type="scientific">Aspergillus candidus</name>
    <dbReference type="NCBI Taxonomy" id="41067"/>
    <lineage>
        <taxon>Eukaryota</taxon>
        <taxon>Fungi</taxon>
        <taxon>Dikarya</taxon>
        <taxon>Ascomycota</taxon>
        <taxon>Pezizomycotina</taxon>
        <taxon>Eurotiomycetes</taxon>
        <taxon>Eurotiomycetidae</taxon>
        <taxon>Eurotiales</taxon>
        <taxon>Aspergillaceae</taxon>
        <taxon>Aspergillus</taxon>
        <taxon>Aspergillus subgen. Circumdati</taxon>
    </lineage>
</organism>
<dbReference type="RefSeq" id="XP_024673182.1">
    <property type="nucleotide sequence ID" value="XM_024812162.1"/>
</dbReference>
<dbReference type="Proteomes" id="UP000234585">
    <property type="component" value="Unassembled WGS sequence"/>
</dbReference>
<evidence type="ECO:0000313" key="3">
    <source>
        <dbReference type="Proteomes" id="UP000234585"/>
    </source>
</evidence>
<dbReference type="EMBL" id="KZ559131">
    <property type="protein sequence ID" value="PLB39170.1"/>
    <property type="molecule type" value="Genomic_DNA"/>
</dbReference>